<evidence type="ECO:0000313" key="3">
    <source>
        <dbReference type="Proteomes" id="UP000813423"/>
    </source>
</evidence>
<proteinExistence type="predicted"/>
<sequence>MLRGRLFLHVDAYGLTCRSSKSNRHLRAQFTFRGAHWDVLEAIIGYLHICGGNVPTPQHWWRFSGLAWASSPLGARDETATVPVTTASGINQCYARSASITRPMGILRSGPDGRYGPSKSNEEVKEKAKKDGADDDEEEEQTKDKEVEDEFTEKFKMALRITASRSSKKPIATMS</sequence>
<name>A0A229WBF9_ASPFM</name>
<reference evidence="2" key="1">
    <citation type="submission" date="2021-08" db="EMBL/GenBank/DDBJ databases">
        <title>Global Aspergillus fumigatus from environmental and clinical sources.</title>
        <authorList>
            <person name="Barber A."/>
            <person name="Sae-Ong T."/>
        </authorList>
    </citation>
    <scope>NUCLEOTIDE SEQUENCE</scope>
    <source>
        <strain evidence="2">NRZ-2016-071</strain>
    </source>
</reference>
<feature type="compositionally biased region" description="Basic and acidic residues" evidence="1">
    <location>
        <begin position="120"/>
        <end position="132"/>
    </location>
</feature>
<comment type="caution">
    <text evidence="2">The sequence shown here is derived from an EMBL/GenBank/DDBJ whole genome shotgun (WGS) entry which is preliminary data.</text>
</comment>
<feature type="region of interest" description="Disordered" evidence="1">
    <location>
        <begin position="104"/>
        <end position="149"/>
    </location>
</feature>
<gene>
    <name evidence="2" type="ORF">KXV57_003177</name>
</gene>
<dbReference type="Proteomes" id="UP000813423">
    <property type="component" value="Unassembled WGS sequence"/>
</dbReference>
<dbReference type="AlphaFoldDB" id="A0A229WBF9"/>
<evidence type="ECO:0000313" key="2">
    <source>
        <dbReference type="EMBL" id="KAH1911472.1"/>
    </source>
</evidence>
<dbReference type="EMBL" id="JAIBSC010000002">
    <property type="protein sequence ID" value="KAH1911472.1"/>
    <property type="molecule type" value="Genomic_DNA"/>
</dbReference>
<evidence type="ECO:0000256" key="1">
    <source>
        <dbReference type="SAM" id="MobiDB-lite"/>
    </source>
</evidence>
<accession>A0A229WBF9</accession>
<protein>
    <submittedName>
        <fullName evidence="2">Uncharacterized protein</fullName>
    </submittedName>
</protein>
<organism evidence="2 3">
    <name type="scientific">Aspergillus fumigatus</name>
    <name type="common">Neosartorya fumigata</name>
    <dbReference type="NCBI Taxonomy" id="746128"/>
    <lineage>
        <taxon>Eukaryota</taxon>
        <taxon>Fungi</taxon>
        <taxon>Dikarya</taxon>
        <taxon>Ascomycota</taxon>
        <taxon>Pezizomycotina</taxon>
        <taxon>Eurotiomycetes</taxon>
        <taxon>Eurotiomycetidae</taxon>
        <taxon>Eurotiales</taxon>
        <taxon>Aspergillaceae</taxon>
        <taxon>Aspergillus</taxon>
        <taxon>Aspergillus subgen. Fumigati</taxon>
    </lineage>
</organism>